<evidence type="ECO:0000256" key="3">
    <source>
        <dbReference type="ARBA" id="ARBA00023004"/>
    </source>
</evidence>
<gene>
    <name evidence="7" type="ORF">C1853_12775</name>
    <name evidence="6" type="ORF">C1871_11670</name>
</gene>
<evidence type="ECO:0000256" key="1">
    <source>
        <dbReference type="ARBA" id="ARBA00022691"/>
    </source>
</evidence>
<dbReference type="SFLD" id="SFLDS00029">
    <property type="entry name" value="Radical_SAM"/>
    <property type="match status" value="1"/>
</dbReference>
<reference evidence="8 9" key="1">
    <citation type="journal article" date="2018" name="Elife">
        <title>Discovery and characterization of a prevalent human gut bacterial enzyme sufficient for the inactivation of a family of plant toxins.</title>
        <authorList>
            <person name="Koppel N."/>
            <person name="Bisanz J.E."/>
            <person name="Pandelia M.E."/>
            <person name="Turnbaugh P.J."/>
            <person name="Balskus E.P."/>
        </authorList>
    </citation>
    <scope>NUCLEOTIDE SEQUENCE [LARGE SCALE GENOMIC DNA]</scope>
    <source>
        <strain evidence="7 9">16A</strain>
        <strain evidence="6 8">FAA1-1-60AUCSF</strain>
    </source>
</reference>
<dbReference type="InterPro" id="IPR006638">
    <property type="entry name" value="Elp3/MiaA/NifB-like_rSAM"/>
</dbReference>
<protein>
    <submittedName>
        <fullName evidence="6">Radical SAM protein</fullName>
    </submittedName>
</protein>
<evidence type="ECO:0000259" key="5">
    <source>
        <dbReference type="PROSITE" id="PS51918"/>
    </source>
</evidence>
<dbReference type="GO" id="GO:0046872">
    <property type="term" value="F:metal ion binding"/>
    <property type="evidence" value="ECO:0007669"/>
    <property type="project" value="UniProtKB-KW"/>
</dbReference>
<keyword evidence="3" id="KW-0408">Iron</keyword>
<dbReference type="SUPFAM" id="SSF102114">
    <property type="entry name" value="Radical SAM enzymes"/>
    <property type="match status" value="1"/>
</dbReference>
<dbReference type="EMBL" id="PPTY01000024">
    <property type="protein sequence ID" value="RDB83432.1"/>
    <property type="molecule type" value="Genomic_DNA"/>
</dbReference>
<dbReference type="RefSeq" id="WP_035586448.1">
    <property type="nucleotide sequence ID" value="NZ_CABMOO010000021.1"/>
</dbReference>
<proteinExistence type="predicted"/>
<keyword evidence="2" id="KW-0479">Metal-binding</keyword>
<keyword evidence="4" id="KW-0411">Iron-sulfur</keyword>
<dbReference type="AlphaFoldDB" id="A0A369N1J2"/>
<dbReference type="PANTHER" id="PTHR43288:SF1">
    <property type="entry name" value="GLYCYL-RADICAL ENZYME ACTIVATING ENZYME MJ0021-RELATED"/>
    <property type="match status" value="1"/>
</dbReference>
<evidence type="ECO:0000256" key="2">
    <source>
        <dbReference type="ARBA" id="ARBA00022723"/>
    </source>
</evidence>
<dbReference type="Gene3D" id="3.20.20.70">
    <property type="entry name" value="Aldolase class I"/>
    <property type="match status" value="1"/>
</dbReference>
<dbReference type="GO" id="GO:0003824">
    <property type="term" value="F:catalytic activity"/>
    <property type="evidence" value="ECO:0007669"/>
    <property type="project" value="InterPro"/>
</dbReference>
<dbReference type="InterPro" id="IPR058240">
    <property type="entry name" value="rSAM_sf"/>
</dbReference>
<evidence type="ECO:0000313" key="8">
    <source>
        <dbReference type="Proteomes" id="UP000253857"/>
    </source>
</evidence>
<accession>A0A369N1J2</accession>
<feature type="domain" description="Radical SAM core" evidence="5">
    <location>
        <begin position="81"/>
        <end position="293"/>
    </location>
</feature>
<dbReference type="PROSITE" id="PS51918">
    <property type="entry name" value="RADICAL_SAM"/>
    <property type="match status" value="1"/>
</dbReference>
<sequence length="435" mass="48095">MSTDLLEARPTLRAWLDEYAAIEADYLARLADWGIRIAPRDADADVVRAAKDRLREKGAQFRNGDAGVVCGNLSSACVACTGGRGSKTFFLSLACNRSCYFCFNANQADYADRLRVNNAWRDEVDAFADACGGEVTHVGLTGGEPLLHADESVAFCAYVRQRFPRAHIRLYTAGDFLDEPLLDRLRDAGLDELRMSIKLDVLDVDRADEIIDDAVDVLARAKRFISQVMVEMPVIPGTGKAMRRLLDRLDQVGAFGINLLEFCYPMGAWDEFERRGFSVKNPPFPVLYDYGYAGGLPLAGSELLCLELLEYALDEGLSLSVHYCSLENKHRDQICVQNGACSVDAGVYERDPHDFFLKTVKVFDGDVSLARHALEACGVGAFSLEDEGLSLAFHPRHIPIVQALPVVLCRSINVLEETADGFIVRELKLEPLKGE</sequence>
<evidence type="ECO:0000313" key="9">
    <source>
        <dbReference type="Proteomes" id="UP000253915"/>
    </source>
</evidence>
<evidence type="ECO:0000313" key="7">
    <source>
        <dbReference type="EMBL" id="RDC35528.1"/>
    </source>
</evidence>
<evidence type="ECO:0000256" key="4">
    <source>
        <dbReference type="ARBA" id="ARBA00023014"/>
    </source>
</evidence>
<evidence type="ECO:0000313" key="6">
    <source>
        <dbReference type="EMBL" id="RDB83432.1"/>
    </source>
</evidence>
<name>A0A369N1J2_EGGLN</name>
<dbReference type="PANTHER" id="PTHR43288">
    <property type="entry name" value="BIOTIN SYNTHASE-RELATED PROTEIN, RADICAL SAM SUPERFAMILY"/>
    <property type="match status" value="1"/>
</dbReference>
<dbReference type="Proteomes" id="UP000253915">
    <property type="component" value="Unassembled WGS sequence"/>
</dbReference>
<comment type="caution">
    <text evidence="6">The sequence shown here is derived from an EMBL/GenBank/DDBJ whole genome shotgun (WGS) entry which is preliminary data.</text>
</comment>
<dbReference type="Pfam" id="PF04055">
    <property type="entry name" value="Radical_SAM"/>
    <property type="match status" value="1"/>
</dbReference>
<dbReference type="SMART" id="SM00729">
    <property type="entry name" value="Elp3"/>
    <property type="match status" value="1"/>
</dbReference>
<dbReference type="InterPro" id="IPR013785">
    <property type="entry name" value="Aldolase_TIM"/>
</dbReference>
<dbReference type="SFLD" id="SFLDG01067">
    <property type="entry name" value="SPASM/twitch_domain_containing"/>
    <property type="match status" value="1"/>
</dbReference>
<keyword evidence="1" id="KW-0949">S-adenosyl-L-methionine</keyword>
<dbReference type="InterPro" id="IPR007197">
    <property type="entry name" value="rSAM"/>
</dbReference>
<organism evidence="6 8">
    <name type="scientific">Eggerthella lenta</name>
    <name type="common">Eubacterium lentum</name>
    <dbReference type="NCBI Taxonomy" id="84112"/>
    <lineage>
        <taxon>Bacteria</taxon>
        <taxon>Bacillati</taxon>
        <taxon>Actinomycetota</taxon>
        <taxon>Coriobacteriia</taxon>
        <taxon>Eggerthellales</taxon>
        <taxon>Eggerthellaceae</taxon>
        <taxon>Eggerthella</taxon>
    </lineage>
</organism>
<dbReference type="CDD" id="cd01335">
    <property type="entry name" value="Radical_SAM"/>
    <property type="match status" value="1"/>
</dbReference>
<dbReference type="EMBL" id="PPUQ01000022">
    <property type="protein sequence ID" value="RDC35528.1"/>
    <property type="molecule type" value="Genomic_DNA"/>
</dbReference>
<dbReference type="Proteomes" id="UP000253857">
    <property type="component" value="Unassembled WGS sequence"/>
</dbReference>
<dbReference type="GO" id="GO:0051536">
    <property type="term" value="F:iron-sulfur cluster binding"/>
    <property type="evidence" value="ECO:0007669"/>
    <property type="project" value="UniProtKB-KW"/>
</dbReference>